<dbReference type="GO" id="GO:0016020">
    <property type="term" value="C:membrane"/>
    <property type="evidence" value="ECO:0007669"/>
    <property type="project" value="UniProtKB-SubCell"/>
</dbReference>
<dbReference type="InterPro" id="IPR011527">
    <property type="entry name" value="ABC1_TM_dom"/>
</dbReference>
<feature type="transmembrane region" description="Helical" evidence="8">
    <location>
        <begin position="933"/>
        <end position="963"/>
    </location>
</feature>
<dbReference type="PANTHER" id="PTHR24223:SF448">
    <property type="entry name" value="FI20146P1-RELATED"/>
    <property type="match status" value="1"/>
</dbReference>
<dbReference type="InterPro" id="IPR003439">
    <property type="entry name" value="ABC_transporter-like_ATP-bd"/>
</dbReference>
<dbReference type="EMBL" id="VTPC01001945">
    <property type="protein sequence ID" value="KAF2900923.1"/>
    <property type="molecule type" value="Genomic_DNA"/>
</dbReference>
<evidence type="ECO:0000256" key="1">
    <source>
        <dbReference type="ARBA" id="ARBA00004141"/>
    </source>
</evidence>
<gene>
    <name evidence="11" type="ORF">ILUMI_05263</name>
</gene>
<dbReference type="FunFam" id="1.20.1560.10:FF:000026">
    <property type="entry name" value="Multidrug resistance-associated protein lethal(2)03659"/>
    <property type="match status" value="1"/>
</dbReference>
<protein>
    <submittedName>
        <fullName evidence="11">Uncharacterized protein</fullName>
    </submittedName>
</protein>
<feature type="transmembrane region" description="Helical" evidence="8">
    <location>
        <begin position="346"/>
        <end position="367"/>
    </location>
</feature>
<dbReference type="SMART" id="SM00382">
    <property type="entry name" value="AAA"/>
    <property type="match status" value="2"/>
</dbReference>
<feature type="domain" description="ABC transmembrane type-1" evidence="10">
    <location>
        <begin position="700"/>
        <end position="999"/>
    </location>
</feature>
<keyword evidence="3 8" id="KW-0812">Transmembrane</keyword>
<feature type="transmembrane region" description="Helical" evidence="8">
    <location>
        <begin position="304"/>
        <end position="326"/>
    </location>
</feature>
<comment type="caution">
    <text evidence="11">The sequence shown here is derived from an EMBL/GenBank/DDBJ whole genome shotgun (WGS) entry which is preliminary data.</text>
</comment>
<dbReference type="Gene3D" id="1.20.1560.10">
    <property type="entry name" value="ABC transporter type 1, transmembrane domain"/>
    <property type="match status" value="2"/>
</dbReference>
<feature type="domain" description="ABC transporter" evidence="9">
    <location>
        <begin position="412"/>
        <end position="635"/>
    </location>
</feature>
<name>A0A8K0D7L9_IGNLU</name>
<dbReference type="InterPro" id="IPR003593">
    <property type="entry name" value="AAA+_ATPase"/>
</dbReference>
<evidence type="ECO:0000313" key="11">
    <source>
        <dbReference type="EMBL" id="KAF2900923.1"/>
    </source>
</evidence>
<feature type="transmembrane region" description="Helical" evidence="8">
    <location>
        <begin position="93"/>
        <end position="122"/>
    </location>
</feature>
<evidence type="ECO:0000256" key="8">
    <source>
        <dbReference type="SAM" id="Phobius"/>
    </source>
</evidence>
<accession>A0A8K0D7L9</accession>
<keyword evidence="4" id="KW-0547">Nucleotide-binding</keyword>
<evidence type="ECO:0000256" key="5">
    <source>
        <dbReference type="ARBA" id="ARBA00022840"/>
    </source>
</evidence>
<feature type="transmembrane region" description="Helical" evidence="8">
    <location>
        <begin position="759"/>
        <end position="785"/>
    </location>
</feature>
<dbReference type="FunFam" id="3.40.50.300:FF:000482">
    <property type="entry name" value="Multidrug resistance-associated protein member 4"/>
    <property type="match status" value="1"/>
</dbReference>
<keyword evidence="2" id="KW-0813">Transport</keyword>
<dbReference type="SUPFAM" id="SSF52540">
    <property type="entry name" value="P-loop containing nucleoside triphosphate hydrolases"/>
    <property type="match status" value="2"/>
</dbReference>
<dbReference type="InterPro" id="IPR027417">
    <property type="entry name" value="P-loop_NTPase"/>
</dbReference>
<dbReference type="SUPFAM" id="SSF90123">
    <property type="entry name" value="ABC transporter transmembrane region"/>
    <property type="match status" value="2"/>
</dbReference>
<dbReference type="CDD" id="cd03244">
    <property type="entry name" value="ABCC_MRP_domain2"/>
    <property type="match status" value="1"/>
</dbReference>
<dbReference type="Proteomes" id="UP000801492">
    <property type="component" value="Unassembled WGS sequence"/>
</dbReference>
<dbReference type="PROSITE" id="PS50893">
    <property type="entry name" value="ABC_TRANSPORTER_2"/>
    <property type="match status" value="2"/>
</dbReference>
<feature type="transmembrane region" description="Helical" evidence="8">
    <location>
        <begin position="858"/>
        <end position="876"/>
    </location>
</feature>
<comment type="subcellular location">
    <subcellularLocation>
        <location evidence="1">Membrane</location>
        <topology evidence="1">Multi-pass membrane protein</topology>
    </subcellularLocation>
</comment>
<dbReference type="InterPro" id="IPR036640">
    <property type="entry name" value="ABC1_TM_sf"/>
</dbReference>
<evidence type="ECO:0000256" key="2">
    <source>
        <dbReference type="ARBA" id="ARBA00022448"/>
    </source>
</evidence>
<dbReference type="OrthoDB" id="6500128at2759"/>
<feature type="transmembrane region" description="Helical" evidence="8">
    <location>
        <begin position="969"/>
        <end position="991"/>
    </location>
</feature>
<evidence type="ECO:0000259" key="9">
    <source>
        <dbReference type="PROSITE" id="PS50893"/>
    </source>
</evidence>
<dbReference type="Pfam" id="PF00005">
    <property type="entry name" value="ABC_tran"/>
    <property type="match status" value="2"/>
</dbReference>
<feature type="transmembrane region" description="Helical" evidence="8">
    <location>
        <begin position="697"/>
        <end position="720"/>
    </location>
</feature>
<evidence type="ECO:0000259" key="10">
    <source>
        <dbReference type="PROSITE" id="PS50929"/>
    </source>
</evidence>
<dbReference type="FunFam" id="1.20.1560.10:FF:000014">
    <property type="entry name" value="Multidrug resistance-associated protein member 4"/>
    <property type="match status" value="1"/>
</dbReference>
<proteinExistence type="predicted"/>
<evidence type="ECO:0000256" key="6">
    <source>
        <dbReference type="ARBA" id="ARBA00022989"/>
    </source>
</evidence>
<keyword evidence="7 8" id="KW-0472">Membrane</keyword>
<organism evidence="11 12">
    <name type="scientific">Ignelater luminosus</name>
    <name type="common">Cucubano</name>
    <name type="synonym">Pyrophorus luminosus</name>
    <dbReference type="NCBI Taxonomy" id="2038154"/>
    <lineage>
        <taxon>Eukaryota</taxon>
        <taxon>Metazoa</taxon>
        <taxon>Ecdysozoa</taxon>
        <taxon>Arthropoda</taxon>
        <taxon>Hexapoda</taxon>
        <taxon>Insecta</taxon>
        <taxon>Pterygota</taxon>
        <taxon>Neoptera</taxon>
        <taxon>Endopterygota</taxon>
        <taxon>Coleoptera</taxon>
        <taxon>Polyphaga</taxon>
        <taxon>Elateriformia</taxon>
        <taxon>Elateroidea</taxon>
        <taxon>Elateridae</taxon>
        <taxon>Agrypninae</taxon>
        <taxon>Pyrophorini</taxon>
        <taxon>Ignelater</taxon>
    </lineage>
</organism>
<feature type="domain" description="ABC transporter" evidence="9">
    <location>
        <begin position="1037"/>
        <end position="1270"/>
    </location>
</feature>
<evidence type="ECO:0000313" key="12">
    <source>
        <dbReference type="Proteomes" id="UP000801492"/>
    </source>
</evidence>
<feature type="transmembrane region" description="Helical" evidence="8">
    <location>
        <begin position="239"/>
        <end position="257"/>
    </location>
</feature>
<keyword evidence="12" id="KW-1185">Reference proteome</keyword>
<dbReference type="PANTHER" id="PTHR24223">
    <property type="entry name" value="ATP-BINDING CASSETTE SUB-FAMILY C"/>
    <property type="match status" value="1"/>
</dbReference>
<evidence type="ECO:0000256" key="3">
    <source>
        <dbReference type="ARBA" id="ARBA00022692"/>
    </source>
</evidence>
<evidence type="ECO:0000256" key="7">
    <source>
        <dbReference type="ARBA" id="ARBA00023136"/>
    </source>
</evidence>
<sequence length="1295" mass="145237">MDAGPKSKRRENPREHANPLSAVTFFYTFPTFFEGFKKDLQEEDLYETLSEHKSATLGDKLETSWNLELKRAKKYNTNPSLLRCLFRTFGTELFLLGLALAVNEMFIRLIAPLCLAQLILYFSPDPNRPKTITTSEAYLYAGGIILSSLVAVMFQHPFLFSVQHLGLKLRVACCSLIYRKSLKLSKTALGQTTVGQVVNLLSNDVGRFDLSLKFIHHMWVGPLQTMLVLYLIYTEVGVSAVFGVIVLLLFIPLQVLLSKMSSTYRLKTALRTDERVRLMNEIISVAISRRIEIRAVRGASYIRGVYTSFVMFTTRTSLFITILAYILYGHDINARQVFMVTALYNVLRTTMTIFFPMGLTLIAETIISIDRLNKYLLYNEIDSTSSGQQTNGQILTNGKIANANLISPNNAVIVNNVTVKWTASSNENTLTNVNINVKRGSLVAVIGAVGSGKTSLLQSILMELPLSNGEINVHGKVSYASQEPWLFAGSVRQNILFGQEMDKLRYKTTIQNCALERDFKLFPYADKTIVGERGVSLSGGQRARINLARAIYKEADVYLLDDPLSAVDTHVGKQLFENCIKNYLRQKTVILITHQLQYLKDVDYIFILKNGTLQAEGTFNNLRDSGLDFAKLLKLEVEDIDDEDPSIPRKISSKRISTSSIASVDDKIPKQVEEQRSTGSISSEVYKGYASAGGNCFVLFGVFFLLIISQVFGSLGDYFITHWVNLEQKRAEENITDTFYNETTFSNDSFWDFSTETSIYVYSALTIAVIVFSLTRSIVFFEVCIRSSVKLHDKMFNSIILGTMRFFNTNTTGRILNRFSKDVGAIDERLPLALVDATQFGLTLLSVIIVVVILNPWLVIPTVAMGVIFYFLREFYLRTSRDIKRLEGVTRSPVFAHLNASLQGLTTIRAFSAQSVLEKEFDIHQDLNSCPSFLFIATSIAFGYWLDLVCVVYIAIVTMSFVILGNDEYGGNVGLAITQSLALTGMFQWTMRQVAELENQMTSVERVLEYTKVEHEPALESLPENKPSETWPDRGEIKFVNLFLYYFPDDPPVLKDLNLIIHPLEKIGIVGRTGAGKSSLISALFRLTDVKGSIIIDGVNTQDLGLHDLRLKISIIPQEPILFSGTMRKNLDPFDEYDDEVLWKALEAVELKQAVIDMSSGLNSKMSEGGTNFSVGQRQLVCLARAIIRNNKILVLDEATANIDPQTDALIQSTIKQKFADCTVLTIAHRLHTIIDSDRVLVMDAGTMVEFDHPHVLLQNQKSFFYGLVQQTGKAMAEALTKAAEENYSKIASLN</sequence>
<dbReference type="InterPro" id="IPR050173">
    <property type="entry name" value="ABC_transporter_C-like"/>
</dbReference>
<keyword evidence="5" id="KW-0067">ATP-binding</keyword>
<dbReference type="PROSITE" id="PS50929">
    <property type="entry name" value="ABC_TM1F"/>
    <property type="match status" value="2"/>
</dbReference>
<dbReference type="GO" id="GO:0005524">
    <property type="term" value="F:ATP binding"/>
    <property type="evidence" value="ECO:0007669"/>
    <property type="project" value="UniProtKB-KW"/>
</dbReference>
<feature type="transmembrane region" description="Helical" evidence="8">
    <location>
        <begin position="137"/>
        <end position="160"/>
    </location>
</feature>
<keyword evidence="6 8" id="KW-1133">Transmembrane helix</keyword>
<evidence type="ECO:0000256" key="4">
    <source>
        <dbReference type="ARBA" id="ARBA00022741"/>
    </source>
</evidence>
<dbReference type="CDD" id="cd03250">
    <property type="entry name" value="ABCC_MRP_domain1"/>
    <property type="match status" value="1"/>
</dbReference>
<dbReference type="FunFam" id="3.40.50.300:FF:000163">
    <property type="entry name" value="Multidrug resistance-associated protein member 4"/>
    <property type="match status" value="1"/>
</dbReference>
<dbReference type="GO" id="GO:0016887">
    <property type="term" value="F:ATP hydrolysis activity"/>
    <property type="evidence" value="ECO:0007669"/>
    <property type="project" value="InterPro"/>
</dbReference>
<dbReference type="GO" id="GO:0140359">
    <property type="term" value="F:ABC-type transporter activity"/>
    <property type="evidence" value="ECO:0007669"/>
    <property type="project" value="InterPro"/>
</dbReference>
<feature type="domain" description="ABC transmembrane type-1" evidence="10">
    <location>
        <begin position="95"/>
        <end position="284"/>
    </location>
</feature>
<dbReference type="PROSITE" id="PS00211">
    <property type="entry name" value="ABC_TRANSPORTER_1"/>
    <property type="match status" value="2"/>
</dbReference>
<dbReference type="Pfam" id="PF00664">
    <property type="entry name" value="ABC_membrane"/>
    <property type="match status" value="2"/>
</dbReference>
<dbReference type="InterPro" id="IPR017871">
    <property type="entry name" value="ABC_transporter-like_CS"/>
</dbReference>
<dbReference type="Gene3D" id="3.40.50.300">
    <property type="entry name" value="P-loop containing nucleotide triphosphate hydrolases"/>
    <property type="match status" value="2"/>
</dbReference>
<reference evidence="11" key="1">
    <citation type="submission" date="2019-08" db="EMBL/GenBank/DDBJ databases">
        <title>The genome of the North American firefly Photinus pyralis.</title>
        <authorList>
            <consortium name="Photinus pyralis genome working group"/>
            <person name="Fallon T.R."/>
            <person name="Sander Lower S.E."/>
            <person name="Weng J.-K."/>
        </authorList>
    </citation>
    <scope>NUCLEOTIDE SEQUENCE</scope>
    <source>
        <strain evidence="11">TRF0915ILg1</strain>
        <tissue evidence="11">Whole body</tissue>
    </source>
</reference>